<evidence type="ECO:0000313" key="1">
    <source>
        <dbReference type="EMBL" id="MEV0706462.1"/>
    </source>
</evidence>
<comment type="caution">
    <text evidence="1">The sequence shown here is derived from an EMBL/GenBank/DDBJ whole genome shotgun (WGS) entry which is preliminary data.</text>
</comment>
<dbReference type="Proteomes" id="UP001551695">
    <property type="component" value="Unassembled WGS sequence"/>
</dbReference>
<evidence type="ECO:0000313" key="2">
    <source>
        <dbReference type="Proteomes" id="UP001551695"/>
    </source>
</evidence>
<protein>
    <recommendedName>
        <fullName evidence="3">Lipoprotein</fullName>
    </recommendedName>
</protein>
<dbReference type="RefSeq" id="WP_357779676.1">
    <property type="nucleotide sequence ID" value="NZ_JBFAKC010000001.1"/>
</dbReference>
<proteinExistence type="predicted"/>
<dbReference type="EMBL" id="JBFAKC010000001">
    <property type="protein sequence ID" value="MEV0706462.1"/>
    <property type="molecule type" value="Genomic_DNA"/>
</dbReference>
<name>A0ABV3FM13_9NOCA</name>
<accession>A0ABV3FM13</accession>
<gene>
    <name evidence="1" type="ORF">AB0I48_02760</name>
</gene>
<sequence length="295" mass="31108">MGGTRRAVLGTVLALCVLAGCDARVEPPEVGPAGVDFDTEVVEFDPSGFNGPPFAALIDSESSAEAFAGWFASRRGSASTLPRVVQQPELLGDTDTYAYLAMVTSTGCRAPTSAEWGRVGTDLRPEFLGGVDHPECVRAYTPFVVFKVPRAAIDGVTTVGGVAADSDGPAETVGSVELSPTAPAFTPREVTDPARRTELADELSATGSDRTRVLATLDHTSGLLDKYGPTTLRRYAFPVRSCPDDLLVLHVGRTELRARALARVDAALTCEAPTTHLAVFDVRSLHIPDGARPVS</sequence>
<keyword evidence="2" id="KW-1185">Reference proteome</keyword>
<organism evidence="1 2">
    <name type="scientific">Nocardia aurea</name>
    <dbReference type="NCBI Taxonomy" id="2144174"/>
    <lineage>
        <taxon>Bacteria</taxon>
        <taxon>Bacillati</taxon>
        <taxon>Actinomycetota</taxon>
        <taxon>Actinomycetes</taxon>
        <taxon>Mycobacteriales</taxon>
        <taxon>Nocardiaceae</taxon>
        <taxon>Nocardia</taxon>
    </lineage>
</organism>
<reference evidence="1 2" key="1">
    <citation type="submission" date="2024-06" db="EMBL/GenBank/DDBJ databases">
        <title>The Natural Products Discovery Center: Release of the First 8490 Sequenced Strains for Exploring Actinobacteria Biosynthetic Diversity.</title>
        <authorList>
            <person name="Kalkreuter E."/>
            <person name="Kautsar S.A."/>
            <person name="Yang D."/>
            <person name="Bader C.D."/>
            <person name="Teijaro C.N."/>
            <person name="Fluegel L."/>
            <person name="Davis C.M."/>
            <person name="Simpson J.R."/>
            <person name="Lauterbach L."/>
            <person name="Steele A.D."/>
            <person name="Gui C."/>
            <person name="Meng S."/>
            <person name="Li G."/>
            <person name="Viehrig K."/>
            <person name="Ye F."/>
            <person name="Su P."/>
            <person name="Kiefer A.F."/>
            <person name="Nichols A."/>
            <person name="Cepeda A.J."/>
            <person name="Yan W."/>
            <person name="Fan B."/>
            <person name="Jiang Y."/>
            <person name="Adhikari A."/>
            <person name="Zheng C.-J."/>
            <person name="Schuster L."/>
            <person name="Cowan T.M."/>
            <person name="Smanski M.J."/>
            <person name="Chevrette M.G."/>
            <person name="De Carvalho L.P.S."/>
            <person name="Shen B."/>
        </authorList>
    </citation>
    <scope>NUCLEOTIDE SEQUENCE [LARGE SCALE GENOMIC DNA]</scope>
    <source>
        <strain evidence="1 2">NPDC050403</strain>
    </source>
</reference>
<dbReference type="PROSITE" id="PS51257">
    <property type="entry name" value="PROKAR_LIPOPROTEIN"/>
    <property type="match status" value="1"/>
</dbReference>
<evidence type="ECO:0008006" key="3">
    <source>
        <dbReference type="Google" id="ProtNLM"/>
    </source>
</evidence>